<dbReference type="GO" id="GO:0008270">
    <property type="term" value="F:zinc ion binding"/>
    <property type="evidence" value="ECO:0007669"/>
    <property type="project" value="InterPro"/>
</dbReference>
<evidence type="ECO:0000256" key="1">
    <source>
        <dbReference type="ARBA" id="ARBA00007031"/>
    </source>
</evidence>
<proteinExistence type="inferred from homology"/>
<organism evidence="2 3">
    <name type="scientific">Pontivivens marinum</name>
    <dbReference type="NCBI Taxonomy" id="1690039"/>
    <lineage>
        <taxon>Bacteria</taxon>
        <taxon>Pseudomonadati</taxon>
        <taxon>Pseudomonadota</taxon>
        <taxon>Alphaproteobacteria</taxon>
        <taxon>Rhodobacterales</taxon>
        <taxon>Paracoccaceae</taxon>
        <taxon>Pontivivens</taxon>
    </lineage>
</organism>
<evidence type="ECO:0000313" key="2">
    <source>
        <dbReference type="EMBL" id="SOH92605.1"/>
    </source>
</evidence>
<dbReference type="Pfam" id="PF05443">
    <property type="entry name" value="ROS_MUCR"/>
    <property type="match status" value="1"/>
</dbReference>
<dbReference type="GO" id="GO:0003677">
    <property type="term" value="F:DNA binding"/>
    <property type="evidence" value="ECO:0007669"/>
    <property type="project" value="InterPro"/>
</dbReference>
<dbReference type="InterPro" id="IPR008807">
    <property type="entry name" value="ROS_MUCR"/>
</dbReference>
<dbReference type="InterPro" id="IPR041920">
    <property type="entry name" value="ROS/MUCR_sf"/>
</dbReference>
<gene>
    <name evidence="2" type="ORF">SAMN06273572_101453</name>
</gene>
<keyword evidence="3" id="KW-1185">Reference proteome</keyword>
<dbReference type="OrthoDB" id="9809693at2"/>
<reference evidence="3" key="1">
    <citation type="submission" date="2017-09" db="EMBL/GenBank/DDBJ databases">
        <authorList>
            <person name="Varghese N."/>
            <person name="Submissions S."/>
        </authorList>
    </citation>
    <scope>NUCLEOTIDE SEQUENCE [LARGE SCALE GENOMIC DNA]</scope>
    <source>
        <strain evidence="3">C7</strain>
    </source>
</reference>
<dbReference type="GO" id="GO:0006355">
    <property type="term" value="P:regulation of DNA-templated transcription"/>
    <property type="evidence" value="ECO:0007669"/>
    <property type="project" value="InterPro"/>
</dbReference>
<dbReference type="EMBL" id="OCTN01000001">
    <property type="protein sequence ID" value="SOH92605.1"/>
    <property type="molecule type" value="Genomic_DNA"/>
</dbReference>
<sequence length="137" mass="15225">MSEAMQIDKTEILALTSEIVSSHVANNPVAMSELPGFIESVFGKLHDLAQGTAEEEIELVPAVPVKKSVTNEYIICLEDGRKLKMLKRHLATAFGMTPDDYRAKWNLPSDYPMVAPAYAQKRQELAKKIGLGRKPKK</sequence>
<dbReference type="Proteomes" id="UP000220034">
    <property type="component" value="Unassembled WGS sequence"/>
</dbReference>
<dbReference type="AlphaFoldDB" id="A0A2C9CN39"/>
<dbReference type="Gene3D" id="1.10.10.1550">
    <property type="entry name" value="ROS/MUCR transcriptional regulator protein"/>
    <property type="match status" value="1"/>
</dbReference>
<comment type="similarity">
    <text evidence="1">Belongs to the ros/MucR family.</text>
</comment>
<evidence type="ECO:0000313" key="3">
    <source>
        <dbReference type="Proteomes" id="UP000220034"/>
    </source>
</evidence>
<accession>A0A2C9CN39</accession>
<name>A0A2C9CN39_9RHOB</name>
<protein>
    <submittedName>
        <fullName evidence="2">Transcriptional regulator, MucR family</fullName>
    </submittedName>
</protein>
<dbReference type="RefSeq" id="WP_097928176.1">
    <property type="nucleotide sequence ID" value="NZ_OCTN01000001.1"/>
</dbReference>